<evidence type="ECO:0000256" key="4">
    <source>
        <dbReference type="ARBA" id="ARBA00022833"/>
    </source>
</evidence>
<dbReference type="Pfam" id="PF01556">
    <property type="entry name" value="DnaJ_C"/>
    <property type="match status" value="1"/>
</dbReference>
<name>A0A644T5T6_9ZZZZ</name>
<dbReference type="InterPro" id="IPR002939">
    <property type="entry name" value="DnaJ_C"/>
</dbReference>
<dbReference type="PRINTS" id="PR00625">
    <property type="entry name" value="JDOMAIN"/>
</dbReference>
<protein>
    <submittedName>
        <fullName evidence="8">Chaperone protein DnaJ</fullName>
    </submittedName>
</protein>
<dbReference type="Gene3D" id="2.60.260.20">
    <property type="entry name" value="Urease metallochaperone UreE, N-terminal domain"/>
    <property type="match status" value="2"/>
</dbReference>
<feature type="domain" description="J" evidence="6">
    <location>
        <begin position="5"/>
        <end position="67"/>
    </location>
</feature>
<keyword evidence="1" id="KW-0479">Metal-binding</keyword>
<dbReference type="GO" id="GO:0009408">
    <property type="term" value="P:response to heat"/>
    <property type="evidence" value="ECO:0007669"/>
    <property type="project" value="InterPro"/>
</dbReference>
<proteinExistence type="inferred from homology"/>
<dbReference type="PROSITE" id="PS00636">
    <property type="entry name" value="DNAJ_1"/>
    <property type="match status" value="1"/>
</dbReference>
<dbReference type="InterPro" id="IPR001623">
    <property type="entry name" value="DnaJ_domain"/>
</dbReference>
<dbReference type="InterPro" id="IPR036410">
    <property type="entry name" value="HSP_DnaJ_Cys-rich_dom_sf"/>
</dbReference>
<dbReference type="CDD" id="cd06257">
    <property type="entry name" value="DnaJ"/>
    <property type="match status" value="1"/>
</dbReference>
<dbReference type="NCBIfam" id="TIGR02349">
    <property type="entry name" value="DnaJ_bact"/>
    <property type="match status" value="1"/>
</dbReference>
<reference evidence="8" key="1">
    <citation type="submission" date="2019-08" db="EMBL/GenBank/DDBJ databases">
        <authorList>
            <person name="Kucharzyk K."/>
            <person name="Murdoch R.W."/>
            <person name="Higgins S."/>
            <person name="Loffler F."/>
        </authorList>
    </citation>
    <scope>NUCLEOTIDE SEQUENCE</scope>
</reference>
<dbReference type="FunFam" id="2.10.230.10:FF:000002">
    <property type="entry name" value="Molecular chaperone DnaJ"/>
    <property type="match status" value="1"/>
</dbReference>
<dbReference type="Gene3D" id="1.10.287.110">
    <property type="entry name" value="DnaJ domain"/>
    <property type="match status" value="1"/>
</dbReference>
<evidence type="ECO:0000256" key="2">
    <source>
        <dbReference type="ARBA" id="ARBA00022737"/>
    </source>
</evidence>
<dbReference type="CDD" id="cd10747">
    <property type="entry name" value="DnaJ_C"/>
    <property type="match status" value="1"/>
</dbReference>
<dbReference type="Pfam" id="PF00226">
    <property type="entry name" value="DnaJ"/>
    <property type="match status" value="1"/>
</dbReference>
<dbReference type="GO" id="GO:0005737">
    <property type="term" value="C:cytoplasm"/>
    <property type="evidence" value="ECO:0007669"/>
    <property type="project" value="TreeGrafter"/>
</dbReference>
<dbReference type="SUPFAM" id="SSF49493">
    <property type="entry name" value="HSP40/DnaJ peptide-binding domain"/>
    <property type="match status" value="2"/>
</dbReference>
<dbReference type="SMART" id="SM00271">
    <property type="entry name" value="DnaJ"/>
    <property type="match status" value="1"/>
</dbReference>
<dbReference type="SUPFAM" id="SSF57938">
    <property type="entry name" value="DnaJ/Hsp40 cysteine-rich domain"/>
    <property type="match status" value="1"/>
</dbReference>
<evidence type="ECO:0000313" key="8">
    <source>
        <dbReference type="EMBL" id="MPL62288.1"/>
    </source>
</evidence>
<dbReference type="Pfam" id="PF00684">
    <property type="entry name" value="DnaJ_CXXCXGXG"/>
    <property type="match status" value="1"/>
</dbReference>
<dbReference type="InterPro" id="IPR008971">
    <property type="entry name" value="HSP40/DnaJ_pept-bd"/>
</dbReference>
<organism evidence="8">
    <name type="scientific">bioreactor metagenome</name>
    <dbReference type="NCBI Taxonomy" id="1076179"/>
    <lineage>
        <taxon>unclassified sequences</taxon>
        <taxon>metagenomes</taxon>
        <taxon>ecological metagenomes</taxon>
    </lineage>
</organism>
<dbReference type="NCBIfam" id="NF008035">
    <property type="entry name" value="PRK10767.1"/>
    <property type="match status" value="1"/>
</dbReference>
<dbReference type="InterPro" id="IPR036869">
    <property type="entry name" value="J_dom_sf"/>
</dbReference>
<dbReference type="GO" id="GO:0042026">
    <property type="term" value="P:protein refolding"/>
    <property type="evidence" value="ECO:0007669"/>
    <property type="project" value="TreeGrafter"/>
</dbReference>
<keyword evidence="4" id="KW-0862">Zinc</keyword>
<keyword evidence="5" id="KW-0143">Chaperone</keyword>
<dbReference type="GO" id="GO:0005524">
    <property type="term" value="F:ATP binding"/>
    <property type="evidence" value="ECO:0007669"/>
    <property type="project" value="InterPro"/>
</dbReference>
<gene>
    <name evidence="8" type="primary">dnaJ_11</name>
    <name evidence="8" type="ORF">SDC9_07901</name>
</gene>
<dbReference type="FunFam" id="2.60.260.20:FF:000013">
    <property type="entry name" value="DnaJ subfamily B member 11"/>
    <property type="match status" value="1"/>
</dbReference>
<dbReference type="PANTHER" id="PTHR43096">
    <property type="entry name" value="DNAJ HOMOLOG 1, MITOCHONDRIAL-RELATED"/>
    <property type="match status" value="1"/>
</dbReference>
<dbReference type="PROSITE" id="PS51188">
    <property type="entry name" value="ZF_CR"/>
    <property type="match status" value="1"/>
</dbReference>
<dbReference type="PROSITE" id="PS50076">
    <property type="entry name" value="DNAJ_2"/>
    <property type="match status" value="1"/>
</dbReference>
<sequence length="371" mass="40414">MANKDYYETLGVSKSASKDEIKKAFYKLAAKYHPDKKDGDEAKFKEINEAYQVLSNDQKRKEYDMYGQTFSGAGSQGGAGPFGQGGGFGGFDFSGFGQGDFQNMEFDLGDIFGDIFGGGGFSPFGRQREKRGRDMTLEMDITFEESIFGVERNILISKISKCKTCTGTGAKPGTKLETCKRCGGKGKTNEVKRTIFGAMQSVQTCIACNGKGEIPKEKCSTCGGDGIVNAKEEIKINVPAGIRNGETIKINGMGEAISNGKTGDLYVTILVKPHKIWRRENYDLIMTHNVNFSDILLGTKQIIPGLDGNIELEIPAGISLGETLIIKGRGVPIANNKNNRGNVLIKLNIQTPKRISKKVEELAKKLKEEGL</sequence>
<dbReference type="InterPro" id="IPR018253">
    <property type="entry name" value="DnaJ_domain_CS"/>
</dbReference>
<evidence type="ECO:0000259" key="6">
    <source>
        <dbReference type="PROSITE" id="PS50076"/>
    </source>
</evidence>
<accession>A0A644T5T6</accession>
<evidence type="ECO:0000256" key="1">
    <source>
        <dbReference type="ARBA" id="ARBA00022723"/>
    </source>
</evidence>
<dbReference type="InterPro" id="IPR001305">
    <property type="entry name" value="HSP_DnaJ_Cys-rich_dom"/>
</dbReference>
<keyword evidence="2" id="KW-0677">Repeat</keyword>
<dbReference type="GO" id="GO:0051082">
    <property type="term" value="F:unfolded protein binding"/>
    <property type="evidence" value="ECO:0007669"/>
    <property type="project" value="InterPro"/>
</dbReference>
<dbReference type="EMBL" id="VSSQ01000017">
    <property type="protein sequence ID" value="MPL62288.1"/>
    <property type="molecule type" value="Genomic_DNA"/>
</dbReference>
<evidence type="ECO:0000259" key="7">
    <source>
        <dbReference type="PROSITE" id="PS51188"/>
    </source>
</evidence>
<dbReference type="GO" id="GO:0031072">
    <property type="term" value="F:heat shock protein binding"/>
    <property type="evidence" value="ECO:0007669"/>
    <property type="project" value="InterPro"/>
</dbReference>
<evidence type="ECO:0000256" key="5">
    <source>
        <dbReference type="ARBA" id="ARBA00023186"/>
    </source>
</evidence>
<comment type="caution">
    <text evidence="8">The sequence shown here is derived from an EMBL/GenBank/DDBJ whole genome shotgun (WGS) entry which is preliminary data.</text>
</comment>
<dbReference type="HAMAP" id="MF_01152">
    <property type="entry name" value="DnaJ"/>
    <property type="match status" value="1"/>
</dbReference>
<dbReference type="InterPro" id="IPR012724">
    <property type="entry name" value="DnaJ"/>
</dbReference>
<feature type="domain" description="CR-type" evidence="7">
    <location>
        <begin position="149"/>
        <end position="231"/>
    </location>
</feature>
<keyword evidence="3" id="KW-0863">Zinc-finger</keyword>
<dbReference type="AlphaFoldDB" id="A0A644T5T6"/>
<dbReference type="PANTHER" id="PTHR43096:SF10">
    <property type="entry name" value="CHAPERONE PROTEIN DNAJ A6, CHLOROPLASTIC"/>
    <property type="match status" value="1"/>
</dbReference>
<evidence type="ECO:0000256" key="3">
    <source>
        <dbReference type="ARBA" id="ARBA00022771"/>
    </source>
</evidence>
<dbReference type="SUPFAM" id="SSF46565">
    <property type="entry name" value="Chaperone J-domain"/>
    <property type="match status" value="1"/>
</dbReference>
<dbReference type="Gene3D" id="2.10.230.10">
    <property type="entry name" value="Heat shock protein DnaJ, cysteine-rich domain"/>
    <property type="match status" value="1"/>
</dbReference>
<dbReference type="GO" id="GO:0008270">
    <property type="term" value="F:zinc ion binding"/>
    <property type="evidence" value="ECO:0007669"/>
    <property type="project" value="UniProtKB-KW"/>
</dbReference>